<reference evidence="6 7" key="1">
    <citation type="submission" date="2018-08" db="EMBL/GenBank/DDBJ databases">
        <title>Complete genome sequence of JP2-74.</title>
        <authorList>
            <person name="Wu L."/>
        </authorList>
    </citation>
    <scope>NUCLEOTIDE SEQUENCE [LARGE SCALE GENOMIC DNA]</scope>
    <source>
        <strain evidence="6 7">JP2-74</strain>
    </source>
</reference>
<dbReference type="Pfam" id="PF01226">
    <property type="entry name" value="Form_Nir_trans"/>
    <property type="match status" value="1"/>
</dbReference>
<dbReference type="AlphaFoldDB" id="A0AAD0W8E2"/>
<evidence type="ECO:0000256" key="2">
    <source>
        <dbReference type="ARBA" id="ARBA00022692"/>
    </source>
</evidence>
<evidence type="ECO:0000256" key="1">
    <source>
        <dbReference type="ARBA" id="ARBA00004141"/>
    </source>
</evidence>
<organism evidence="6 7">
    <name type="scientific">Chromobacterium rhizoryzae</name>
    <dbReference type="NCBI Taxonomy" id="1778675"/>
    <lineage>
        <taxon>Bacteria</taxon>
        <taxon>Pseudomonadati</taxon>
        <taxon>Pseudomonadota</taxon>
        <taxon>Betaproteobacteria</taxon>
        <taxon>Neisseriales</taxon>
        <taxon>Chromobacteriaceae</taxon>
        <taxon>Chromobacterium</taxon>
    </lineage>
</organism>
<dbReference type="GO" id="GO:0005886">
    <property type="term" value="C:plasma membrane"/>
    <property type="evidence" value="ECO:0007669"/>
    <property type="project" value="TreeGrafter"/>
</dbReference>
<dbReference type="GO" id="GO:0015499">
    <property type="term" value="F:formate transmembrane transporter activity"/>
    <property type="evidence" value="ECO:0007669"/>
    <property type="project" value="TreeGrafter"/>
</dbReference>
<evidence type="ECO:0000256" key="5">
    <source>
        <dbReference type="SAM" id="Phobius"/>
    </source>
</evidence>
<feature type="transmembrane region" description="Helical" evidence="5">
    <location>
        <begin position="62"/>
        <end position="82"/>
    </location>
</feature>
<feature type="transmembrane region" description="Helical" evidence="5">
    <location>
        <begin position="191"/>
        <end position="213"/>
    </location>
</feature>
<dbReference type="Gene3D" id="1.20.1080.10">
    <property type="entry name" value="Glycerol uptake facilitator protein"/>
    <property type="match status" value="1"/>
</dbReference>
<proteinExistence type="predicted"/>
<feature type="transmembrane region" description="Helical" evidence="5">
    <location>
        <begin position="233"/>
        <end position="255"/>
    </location>
</feature>
<dbReference type="InterPro" id="IPR023271">
    <property type="entry name" value="Aquaporin-like"/>
</dbReference>
<dbReference type="PANTHER" id="PTHR30520:SF8">
    <property type="entry name" value="NITRITE TRANSPORTER NIRC"/>
    <property type="match status" value="1"/>
</dbReference>
<feature type="transmembrane region" description="Helical" evidence="5">
    <location>
        <begin position="31"/>
        <end position="50"/>
    </location>
</feature>
<keyword evidence="7" id="KW-1185">Reference proteome</keyword>
<protein>
    <submittedName>
        <fullName evidence="6">Transporter</fullName>
    </submittedName>
</protein>
<keyword evidence="2 5" id="KW-0812">Transmembrane</keyword>
<dbReference type="Proteomes" id="UP000259465">
    <property type="component" value="Chromosome"/>
</dbReference>
<evidence type="ECO:0000313" key="7">
    <source>
        <dbReference type="Proteomes" id="UP000259465"/>
    </source>
</evidence>
<keyword evidence="3 5" id="KW-1133">Transmembrane helix</keyword>
<gene>
    <name evidence="6" type="ORF">D1345_13510</name>
</gene>
<dbReference type="PANTHER" id="PTHR30520">
    <property type="entry name" value="FORMATE TRANSPORTER-RELATED"/>
    <property type="match status" value="1"/>
</dbReference>
<keyword evidence="4 5" id="KW-0472">Membrane</keyword>
<evidence type="ECO:0000313" key="6">
    <source>
        <dbReference type="EMBL" id="AXT47154.1"/>
    </source>
</evidence>
<dbReference type="KEGG" id="crz:D1345_13510"/>
<name>A0AAD0W8E2_9NEIS</name>
<feature type="transmembrane region" description="Helical" evidence="5">
    <location>
        <begin position="160"/>
        <end position="179"/>
    </location>
</feature>
<feature type="transmembrane region" description="Helical" evidence="5">
    <location>
        <begin position="114"/>
        <end position="140"/>
    </location>
</feature>
<evidence type="ECO:0000256" key="4">
    <source>
        <dbReference type="ARBA" id="ARBA00023136"/>
    </source>
</evidence>
<evidence type="ECO:0000256" key="3">
    <source>
        <dbReference type="ARBA" id="ARBA00022989"/>
    </source>
</evidence>
<accession>A0AAD0W8E2</accession>
<sequence length="278" mass="29362">MKNMNHASTLAYVAAEAASKQTVLRQHPGRYLLSAGMAGALIAVVLSVSLKLGQVFFAVGSPGYYIAVAGFFGVALVSIIVCKLELFTSNVMYFSVGVLSGDCRVCNLLRSWAMVYLGNLLGVLLFTAVFAGAGGMGSLPADHLLFNVAAHKVHAGGWEIFWKGALCNWVICLAVWVPLRMAGDAAKMLMILLLVFVFFFSGFEHSIANMAFFSLALLHGMQGLDAAAILHNMIPATLGNIAGGALGVGLVVYLLERHTLPARREAAKPAATALGTSV</sequence>
<dbReference type="EMBL" id="CP031968">
    <property type="protein sequence ID" value="AXT47154.1"/>
    <property type="molecule type" value="Genomic_DNA"/>
</dbReference>
<dbReference type="InterPro" id="IPR000292">
    <property type="entry name" value="For/NO2_transpt"/>
</dbReference>
<comment type="subcellular location">
    <subcellularLocation>
        <location evidence="1">Membrane</location>
        <topology evidence="1">Multi-pass membrane protein</topology>
    </subcellularLocation>
</comment>